<evidence type="ECO:0000313" key="2">
    <source>
        <dbReference type="Proteomes" id="UP000198660"/>
    </source>
</evidence>
<dbReference type="Proteomes" id="UP000198660">
    <property type="component" value="Unassembled WGS sequence"/>
</dbReference>
<dbReference type="EMBL" id="FPAA01000003">
    <property type="protein sequence ID" value="SFS52645.1"/>
    <property type="molecule type" value="Genomic_DNA"/>
</dbReference>
<keyword evidence="2" id="KW-1185">Reference proteome</keyword>
<gene>
    <name evidence="1" type="ORF">SAMN05444972_103194</name>
</gene>
<proteinExistence type="predicted"/>
<dbReference type="AlphaFoldDB" id="A0A1I6QJS4"/>
<protein>
    <submittedName>
        <fullName evidence="1">Uncharacterized protein</fullName>
    </submittedName>
</protein>
<organism evidence="1 2">
    <name type="scientific">Marininema halotolerans</name>
    <dbReference type="NCBI Taxonomy" id="1155944"/>
    <lineage>
        <taxon>Bacteria</taxon>
        <taxon>Bacillati</taxon>
        <taxon>Bacillota</taxon>
        <taxon>Bacilli</taxon>
        <taxon>Bacillales</taxon>
        <taxon>Thermoactinomycetaceae</taxon>
        <taxon>Marininema</taxon>
    </lineage>
</organism>
<reference evidence="2" key="1">
    <citation type="submission" date="2016-10" db="EMBL/GenBank/DDBJ databases">
        <authorList>
            <person name="Varghese N."/>
            <person name="Submissions S."/>
        </authorList>
    </citation>
    <scope>NUCLEOTIDE SEQUENCE [LARGE SCALE GENOMIC DNA]</scope>
    <source>
        <strain evidence="2">DSM 45789</strain>
    </source>
</reference>
<evidence type="ECO:0000313" key="1">
    <source>
        <dbReference type="EMBL" id="SFS52645.1"/>
    </source>
</evidence>
<accession>A0A1I6QJS4</accession>
<name>A0A1I6QJS4_9BACL</name>
<sequence>MVYQGAVRILGVRITDVRTMVPMVSGTVVKVGRMVAESEPRDTLADAKRISMKDGLYTPEIKKALSKVIKQNLEEWDY</sequence>